<dbReference type="EMBL" id="AVOT02011537">
    <property type="protein sequence ID" value="MBW0492340.1"/>
    <property type="molecule type" value="Genomic_DNA"/>
</dbReference>
<feature type="transmembrane region" description="Helical" evidence="1">
    <location>
        <begin position="44"/>
        <end position="66"/>
    </location>
</feature>
<evidence type="ECO:0000256" key="1">
    <source>
        <dbReference type="SAM" id="Phobius"/>
    </source>
</evidence>
<evidence type="ECO:0000313" key="3">
    <source>
        <dbReference type="Proteomes" id="UP000765509"/>
    </source>
</evidence>
<accession>A0A9Q3H7V1</accession>
<sequence length="105" mass="11698">MPPMLPSPLLTLPPTGLILSAAYHPYTPEAHSRCDSNSTPHLFPHHFLCFCTPALSSLLLNILTLLQRPRDMPQMLLPHLHDHPSLHLHSATLSSLPLTILTLLY</sequence>
<name>A0A9Q3H7V1_9BASI</name>
<dbReference type="AlphaFoldDB" id="A0A9Q3H7V1"/>
<keyword evidence="1" id="KW-0812">Transmembrane</keyword>
<dbReference type="Proteomes" id="UP000765509">
    <property type="component" value="Unassembled WGS sequence"/>
</dbReference>
<comment type="caution">
    <text evidence="2">The sequence shown here is derived from an EMBL/GenBank/DDBJ whole genome shotgun (WGS) entry which is preliminary data.</text>
</comment>
<proteinExistence type="predicted"/>
<gene>
    <name evidence="2" type="ORF">O181_032055</name>
</gene>
<organism evidence="2 3">
    <name type="scientific">Austropuccinia psidii MF-1</name>
    <dbReference type="NCBI Taxonomy" id="1389203"/>
    <lineage>
        <taxon>Eukaryota</taxon>
        <taxon>Fungi</taxon>
        <taxon>Dikarya</taxon>
        <taxon>Basidiomycota</taxon>
        <taxon>Pucciniomycotina</taxon>
        <taxon>Pucciniomycetes</taxon>
        <taxon>Pucciniales</taxon>
        <taxon>Sphaerophragmiaceae</taxon>
        <taxon>Austropuccinia</taxon>
    </lineage>
</organism>
<evidence type="ECO:0000313" key="2">
    <source>
        <dbReference type="EMBL" id="MBW0492340.1"/>
    </source>
</evidence>
<protein>
    <submittedName>
        <fullName evidence="2">Uncharacterized protein</fullName>
    </submittedName>
</protein>
<keyword evidence="1" id="KW-0472">Membrane</keyword>
<reference evidence="2" key="1">
    <citation type="submission" date="2021-03" db="EMBL/GenBank/DDBJ databases">
        <title>Draft genome sequence of rust myrtle Austropuccinia psidii MF-1, a brazilian biotype.</title>
        <authorList>
            <person name="Quecine M.C."/>
            <person name="Pachon D.M.R."/>
            <person name="Bonatelli M.L."/>
            <person name="Correr F.H."/>
            <person name="Franceschini L.M."/>
            <person name="Leite T.F."/>
            <person name="Margarido G.R.A."/>
            <person name="Almeida C.A."/>
            <person name="Ferrarezi J.A."/>
            <person name="Labate C.A."/>
        </authorList>
    </citation>
    <scope>NUCLEOTIDE SEQUENCE</scope>
    <source>
        <strain evidence="2">MF-1</strain>
    </source>
</reference>
<keyword evidence="3" id="KW-1185">Reference proteome</keyword>
<keyword evidence="1" id="KW-1133">Transmembrane helix</keyword>